<dbReference type="Pfam" id="PF08478">
    <property type="entry name" value="POTRA_1"/>
    <property type="match status" value="1"/>
</dbReference>
<dbReference type="PANTHER" id="PTHR37820">
    <property type="entry name" value="CELL DIVISION PROTEIN DIVIB"/>
    <property type="match status" value="1"/>
</dbReference>
<dbReference type="AlphaFoldDB" id="A0AAC9MXT5"/>
<gene>
    <name evidence="11" type="ORF">TL08_09495</name>
</gene>
<protein>
    <submittedName>
        <fullName evidence="11">Cell division septal protein</fullName>
    </submittedName>
</protein>
<name>A0AAC9MXT5_9PSEU</name>
<evidence type="ECO:0000256" key="3">
    <source>
        <dbReference type="ARBA" id="ARBA00022618"/>
    </source>
</evidence>
<comment type="subcellular location">
    <subcellularLocation>
        <location evidence="1">Membrane</location>
    </subcellularLocation>
</comment>
<dbReference type="InterPro" id="IPR034746">
    <property type="entry name" value="POTRA"/>
</dbReference>
<feature type="compositionally biased region" description="Basic residues" evidence="8">
    <location>
        <begin position="76"/>
        <end position="86"/>
    </location>
</feature>
<dbReference type="InterPro" id="IPR013685">
    <property type="entry name" value="POTRA_FtsQ_type"/>
</dbReference>
<dbReference type="GO" id="GO:0005886">
    <property type="term" value="C:plasma membrane"/>
    <property type="evidence" value="ECO:0007669"/>
    <property type="project" value="TreeGrafter"/>
</dbReference>
<dbReference type="EMBL" id="CP014859">
    <property type="protein sequence ID" value="AOS62714.1"/>
    <property type="molecule type" value="Genomic_DNA"/>
</dbReference>
<dbReference type="PROSITE" id="PS51779">
    <property type="entry name" value="POTRA"/>
    <property type="match status" value="1"/>
</dbReference>
<proteinExistence type="predicted"/>
<keyword evidence="5 9" id="KW-1133">Transmembrane helix</keyword>
<evidence type="ECO:0000256" key="8">
    <source>
        <dbReference type="SAM" id="MobiDB-lite"/>
    </source>
</evidence>
<evidence type="ECO:0000313" key="12">
    <source>
        <dbReference type="Proteomes" id="UP000095210"/>
    </source>
</evidence>
<keyword evidence="2" id="KW-1003">Cell membrane</keyword>
<feature type="region of interest" description="Disordered" evidence="8">
    <location>
        <begin position="1"/>
        <end position="86"/>
    </location>
</feature>
<keyword evidence="7" id="KW-0131">Cell cycle</keyword>
<evidence type="ECO:0000256" key="9">
    <source>
        <dbReference type="SAM" id="Phobius"/>
    </source>
</evidence>
<evidence type="ECO:0000256" key="5">
    <source>
        <dbReference type="ARBA" id="ARBA00022989"/>
    </source>
</evidence>
<reference evidence="12" key="1">
    <citation type="submission" date="2016-03" db="EMBL/GenBank/DDBJ databases">
        <title>Complete genome sequence of the type strain Actinoalloteichus hymeniacidonis DSM 45092.</title>
        <authorList>
            <person name="Schaffert L."/>
            <person name="Albersmeier A."/>
            <person name="Winkler A."/>
            <person name="Kalinowski J."/>
            <person name="Zotchev S."/>
            <person name="Ruckert C."/>
        </authorList>
    </citation>
    <scope>NUCLEOTIDE SEQUENCE [LARGE SCALE GENOMIC DNA]</scope>
    <source>
        <strain evidence="12">HPA177(T) (DSM 45092(T))</strain>
    </source>
</reference>
<evidence type="ECO:0000256" key="4">
    <source>
        <dbReference type="ARBA" id="ARBA00022692"/>
    </source>
</evidence>
<feature type="transmembrane region" description="Helical" evidence="9">
    <location>
        <begin position="102"/>
        <end position="119"/>
    </location>
</feature>
<evidence type="ECO:0000259" key="10">
    <source>
        <dbReference type="PROSITE" id="PS51779"/>
    </source>
</evidence>
<keyword evidence="6 9" id="KW-0472">Membrane</keyword>
<keyword evidence="3 11" id="KW-0132">Cell division</keyword>
<dbReference type="Proteomes" id="UP000095210">
    <property type="component" value="Chromosome"/>
</dbReference>
<keyword evidence="12" id="KW-1185">Reference proteome</keyword>
<dbReference type="PANTHER" id="PTHR37820:SF1">
    <property type="entry name" value="CELL DIVISION PROTEIN FTSQ"/>
    <property type="match status" value="1"/>
</dbReference>
<evidence type="ECO:0000256" key="2">
    <source>
        <dbReference type="ARBA" id="ARBA00022475"/>
    </source>
</evidence>
<evidence type="ECO:0000256" key="6">
    <source>
        <dbReference type="ARBA" id="ARBA00023136"/>
    </source>
</evidence>
<dbReference type="Gene3D" id="3.10.20.310">
    <property type="entry name" value="membrane protein fhac"/>
    <property type="match status" value="1"/>
</dbReference>
<feature type="domain" description="POTRA" evidence="10">
    <location>
        <begin position="122"/>
        <end position="190"/>
    </location>
</feature>
<feature type="compositionally biased region" description="Basic and acidic residues" evidence="8">
    <location>
        <begin position="1"/>
        <end position="18"/>
    </location>
</feature>
<organism evidence="11 12">
    <name type="scientific">Actinoalloteichus hymeniacidonis</name>
    <dbReference type="NCBI Taxonomy" id="340345"/>
    <lineage>
        <taxon>Bacteria</taxon>
        <taxon>Bacillati</taxon>
        <taxon>Actinomycetota</taxon>
        <taxon>Actinomycetes</taxon>
        <taxon>Pseudonocardiales</taxon>
        <taxon>Pseudonocardiaceae</taxon>
        <taxon>Actinoalloteichus</taxon>
    </lineage>
</organism>
<dbReference type="KEGG" id="ahm:TL08_09495"/>
<dbReference type="GO" id="GO:0051301">
    <property type="term" value="P:cell division"/>
    <property type="evidence" value="ECO:0007669"/>
    <property type="project" value="UniProtKB-KW"/>
</dbReference>
<dbReference type="Pfam" id="PF03799">
    <property type="entry name" value="FtsQ_DivIB_C"/>
    <property type="match status" value="1"/>
</dbReference>
<evidence type="ECO:0000313" key="11">
    <source>
        <dbReference type="EMBL" id="AOS62714.1"/>
    </source>
</evidence>
<sequence length="313" mass="33957">MAATGRGERRGGRADRARTRGSSPSRRRPTPSAKEPGRGARRVARTRSDGGGGVPRREPAPVRSVRGRSVRSSARRDRRRRSRRAPRTLRTILRDHVRPRGLLILLLAGLTVTAVLWYTPLLAVRAVEIVGNETMIEEEVREAAGVTMGTPMLRLDTETVHGRVAELPGIADVSVARSWPSTAVVTVVEREPVVLLRSADGLWLTDRQGIAYAMVDAPPAGLPELRVADPGPEDPATLDAVSVVDSLPAEVRSEVVSVSADSVNDIRLELSRGREVRWGEAVESRRKGRVLAALLTREGTVYDVAAPELPTIS</sequence>
<dbReference type="InterPro" id="IPR005548">
    <property type="entry name" value="Cell_div_FtsQ/DivIB_C"/>
</dbReference>
<accession>A0AAC9MXT5</accession>
<evidence type="ECO:0000256" key="1">
    <source>
        <dbReference type="ARBA" id="ARBA00004370"/>
    </source>
</evidence>
<dbReference type="InterPro" id="IPR050487">
    <property type="entry name" value="FtsQ_DivIB"/>
</dbReference>
<evidence type="ECO:0000256" key="7">
    <source>
        <dbReference type="ARBA" id="ARBA00023306"/>
    </source>
</evidence>
<keyword evidence="4 9" id="KW-0812">Transmembrane</keyword>